<protein>
    <recommendedName>
        <fullName evidence="3">STAS/SEC14 domain-containing protein</fullName>
    </recommendedName>
</protein>
<evidence type="ECO:0000313" key="2">
    <source>
        <dbReference type="Proteomes" id="UP000632273"/>
    </source>
</evidence>
<name>A0ABQ1UML0_9BACT</name>
<keyword evidence="2" id="KW-1185">Reference proteome</keyword>
<dbReference type="Gene3D" id="3.40.50.10600">
    <property type="entry name" value="SpoIIaa-like domains"/>
    <property type="match status" value="1"/>
</dbReference>
<organism evidence="1 2">
    <name type="scientific">Hymenobacter cavernae</name>
    <dbReference type="NCBI Taxonomy" id="2044852"/>
    <lineage>
        <taxon>Bacteria</taxon>
        <taxon>Pseudomonadati</taxon>
        <taxon>Bacteroidota</taxon>
        <taxon>Cytophagia</taxon>
        <taxon>Cytophagales</taxon>
        <taxon>Hymenobacteraceae</taxon>
        <taxon>Hymenobacter</taxon>
    </lineage>
</organism>
<dbReference type="InterPro" id="IPR021866">
    <property type="entry name" value="SpoIIAA-like"/>
</dbReference>
<sequence>MFQASDYPDQNLLTLIVAGTLTKADYNGVVPTLEQKVARWGKINVYLEVRSLDFMTLPALWQDIRQDVKHYNDFNRVAVASDDNTLIKALAAASNLLAPMQVRHFPLAQKEEAVRWALGEEPSLAQAKQIYTS</sequence>
<reference evidence="2" key="1">
    <citation type="journal article" date="2019" name="Int. J. Syst. Evol. Microbiol.">
        <title>The Global Catalogue of Microorganisms (GCM) 10K type strain sequencing project: providing services to taxonomists for standard genome sequencing and annotation.</title>
        <authorList>
            <consortium name="The Broad Institute Genomics Platform"/>
            <consortium name="The Broad Institute Genome Sequencing Center for Infectious Disease"/>
            <person name="Wu L."/>
            <person name="Ma J."/>
        </authorList>
    </citation>
    <scope>NUCLEOTIDE SEQUENCE [LARGE SCALE GENOMIC DNA]</scope>
    <source>
        <strain evidence="2">CGMCC 1.15197</strain>
    </source>
</reference>
<dbReference type="InterPro" id="IPR038396">
    <property type="entry name" value="SpoIIAA-like_sf"/>
</dbReference>
<dbReference type="RefSeq" id="WP_188815539.1">
    <property type="nucleotide sequence ID" value="NZ_BMHT01000007.1"/>
</dbReference>
<comment type="caution">
    <text evidence="1">The sequence shown here is derived from an EMBL/GenBank/DDBJ whole genome shotgun (WGS) entry which is preliminary data.</text>
</comment>
<dbReference type="Pfam" id="PF11964">
    <property type="entry name" value="SpoIIAA-like"/>
    <property type="match status" value="1"/>
</dbReference>
<evidence type="ECO:0000313" key="1">
    <source>
        <dbReference type="EMBL" id="GGF21972.1"/>
    </source>
</evidence>
<dbReference type="SUPFAM" id="SSF52091">
    <property type="entry name" value="SpoIIaa-like"/>
    <property type="match status" value="1"/>
</dbReference>
<dbReference type="InterPro" id="IPR036513">
    <property type="entry name" value="STAS_dom_sf"/>
</dbReference>
<gene>
    <name evidence="1" type="ORF">GCM10011383_37010</name>
</gene>
<accession>A0ABQ1UML0</accession>
<dbReference type="Proteomes" id="UP000632273">
    <property type="component" value="Unassembled WGS sequence"/>
</dbReference>
<proteinExistence type="predicted"/>
<evidence type="ECO:0008006" key="3">
    <source>
        <dbReference type="Google" id="ProtNLM"/>
    </source>
</evidence>
<dbReference type="EMBL" id="BMHT01000007">
    <property type="protein sequence ID" value="GGF21972.1"/>
    <property type="molecule type" value="Genomic_DNA"/>
</dbReference>